<feature type="compositionally biased region" description="Basic and acidic residues" evidence="3">
    <location>
        <begin position="138"/>
        <end position="151"/>
    </location>
</feature>
<dbReference type="Proteomes" id="UP000265140">
    <property type="component" value="Chromosome 10"/>
</dbReference>
<feature type="domain" description="EF-hand" evidence="4">
    <location>
        <begin position="51"/>
        <end position="86"/>
    </location>
</feature>
<dbReference type="InterPro" id="IPR011992">
    <property type="entry name" value="EF-hand-dom_pair"/>
</dbReference>
<keyword evidence="6" id="KW-1185">Reference proteome</keyword>
<dbReference type="GO" id="GO:0048306">
    <property type="term" value="F:calcium-dependent protein binding"/>
    <property type="evidence" value="ECO:0007669"/>
    <property type="project" value="TreeGrafter"/>
</dbReference>
<protein>
    <recommendedName>
        <fullName evidence="4">EF-hand domain-containing protein</fullName>
    </recommendedName>
</protein>
<reference evidence="5" key="2">
    <citation type="submission" date="2025-08" db="UniProtKB">
        <authorList>
            <consortium name="Ensembl"/>
        </authorList>
    </citation>
    <scope>IDENTIFICATION</scope>
</reference>
<reference evidence="5" key="3">
    <citation type="submission" date="2025-09" db="UniProtKB">
        <authorList>
            <consortium name="Ensembl"/>
        </authorList>
    </citation>
    <scope>IDENTIFICATION</scope>
</reference>
<dbReference type="GO" id="GO:0005615">
    <property type="term" value="C:extracellular space"/>
    <property type="evidence" value="ECO:0007669"/>
    <property type="project" value="TreeGrafter"/>
</dbReference>
<proteinExistence type="predicted"/>
<evidence type="ECO:0000313" key="6">
    <source>
        <dbReference type="Proteomes" id="UP000265140"/>
    </source>
</evidence>
<dbReference type="GO" id="GO:0048471">
    <property type="term" value="C:perinuclear region of cytoplasm"/>
    <property type="evidence" value="ECO:0007669"/>
    <property type="project" value="TreeGrafter"/>
</dbReference>
<dbReference type="GO" id="GO:0005509">
    <property type="term" value="F:calcium ion binding"/>
    <property type="evidence" value="ECO:0007669"/>
    <property type="project" value="InterPro"/>
</dbReference>
<dbReference type="InterPro" id="IPR013787">
    <property type="entry name" value="S100_Ca-bd_sub"/>
</dbReference>
<dbReference type="InterPro" id="IPR002048">
    <property type="entry name" value="EF_hand_dom"/>
</dbReference>
<dbReference type="PROSITE" id="PS50222">
    <property type="entry name" value="EF_HAND_2"/>
    <property type="match status" value="1"/>
</dbReference>
<dbReference type="AlphaFoldDB" id="A0AAY5KN04"/>
<evidence type="ECO:0000313" key="5">
    <source>
        <dbReference type="Ensembl" id="ENSELUP00000090106.1"/>
    </source>
</evidence>
<keyword evidence="2" id="KW-0106">Calcium</keyword>
<evidence type="ECO:0000256" key="1">
    <source>
        <dbReference type="ARBA" id="ARBA00022723"/>
    </source>
</evidence>
<keyword evidence="1" id="KW-0479">Metal-binding</keyword>
<dbReference type="SMART" id="SM01394">
    <property type="entry name" value="S_100"/>
    <property type="match status" value="1"/>
</dbReference>
<dbReference type="GeneTree" id="ENSGT00940000168219"/>
<feature type="compositionally biased region" description="Low complexity" evidence="3">
    <location>
        <begin position="100"/>
        <end position="112"/>
    </location>
</feature>
<accession>A0AAY5KN04</accession>
<evidence type="ECO:0000256" key="3">
    <source>
        <dbReference type="SAM" id="MobiDB-lite"/>
    </source>
</evidence>
<evidence type="ECO:0000256" key="2">
    <source>
        <dbReference type="ARBA" id="ARBA00022837"/>
    </source>
</evidence>
<dbReference type="InterPro" id="IPR018247">
    <property type="entry name" value="EF_Hand_1_Ca_BS"/>
</dbReference>
<name>A0AAY5KN04_ESOLU</name>
<feature type="region of interest" description="Disordered" evidence="3">
    <location>
        <begin position="89"/>
        <end position="166"/>
    </location>
</feature>
<dbReference type="PANTHER" id="PTHR11639:SF115">
    <property type="entry name" value="S100 CALCIUM-BINDING PROTEIN U-RELATED"/>
    <property type="match status" value="1"/>
</dbReference>
<sequence>MCESKKAVMESAIQTVVSVFLKSAKGKENLGGNDFQKLVKNQLHNIMTDTDSSEAVKEMRKGLDANQDGKVSFDEYMTLVGYLATTLSQQRTTAMEKPADSAAPAPENASAPKAEDGKAESKAHPEEAPAEAPAKPAAKSEKVEVAVKAEEPAPMVAVEEKKEEAS</sequence>
<reference evidence="5 6" key="1">
    <citation type="submission" date="2020-02" db="EMBL/GenBank/DDBJ databases">
        <title>Esox lucius (northern pike) genome, fEsoLuc1, primary haplotype.</title>
        <authorList>
            <person name="Myers G."/>
            <person name="Karagic N."/>
            <person name="Meyer A."/>
            <person name="Pippel M."/>
            <person name="Reichard M."/>
            <person name="Winkler S."/>
            <person name="Tracey A."/>
            <person name="Sims Y."/>
            <person name="Howe K."/>
            <person name="Rhie A."/>
            <person name="Formenti G."/>
            <person name="Durbin R."/>
            <person name="Fedrigo O."/>
            <person name="Jarvis E.D."/>
        </authorList>
    </citation>
    <scope>NUCLEOTIDE SEQUENCE [LARGE SCALE GENOMIC DNA]</scope>
</reference>
<organism evidence="5 6">
    <name type="scientific">Esox lucius</name>
    <name type="common">Northern pike</name>
    <dbReference type="NCBI Taxonomy" id="8010"/>
    <lineage>
        <taxon>Eukaryota</taxon>
        <taxon>Metazoa</taxon>
        <taxon>Chordata</taxon>
        <taxon>Craniata</taxon>
        <taxon>Vertebrata</taxon>
        <taxon>Euteleostomi</taxon>
        <taxon>Actinopterygii</taxon>
        <taxon>Neopterygii</taxon>
        <taxon>Teleostei</taxon>
        <taxon>Protacanthopterygii</taxon>
        <taxon>Esociformes</taxon>
        <taxon>Esocidae</taxon>
        <taxon>Esox</taxon>
    </lineage>
</organism>
<evidence type="ECO:0000259" key="4">
    <source>
        <dbReference type="PROSITE" id="PS50222"/>
    </source>
</evidence>
<dbReference type="Ensembl" id="ENSELUT00000107204.1">
    <property type="protein sequence ID" value="ENSELUP00000090106.1"/>
    <property type="gene ID" value="ENSELUG00000041189.1"/>
</dbReference>
<dbReference type="Gene3D" id="1.10.238.10">
    <property type="entry name" value="EF-hand"/>
    <property type="match status" value="1"/>
</dbReference>
<dbReference type="PANTHER" id="PTHR11639">
    <property type="entry name" value="S100 CALCIUM-BINDING PROTEIN"/>
    <property type="match status" value="1"/>
</dbReference>
<dbReference type="SUPFAM" id="SSF47473">
    <property type="entry name" value="EF-hand"/>
    <property type="match status" value="1"/>
</dbReference>
<feature type="compositionally biased region" description="Basic and acidic residues" evidence="3">
    <location>
        <begin position="113"/>
        <end position="127"/>
    </location>
</feature>
<dbReference type="PROSITE" id="PS00018">
    <property type="entry name" value="EF_HAND_1"/>
    <property type="match status" value="1"/>
</dbReference>